<dbReference type="EMBL" id="BT035141">
    <property type="protein sequence ID" value="ACF80146.1"/>
    <property type="molecule type" value="mRNA"/>
</dbReference>
<organism evidence="2">
    <name type="scientific">Zea mays</name>
    <name type="common">Maize</name>
    <dbReference type="NCBI Taxonomy" id="4577"/>
    <lineage>
        <taxon>Eukaryota</taxon>
        <taxon>Viridiplantae</taxon>
        <taxon>Streptophyta</taxon>
        <taxon>Embryophyta</taxon>
        <taxon>Tracheophyta</taxon>
        <taxon>Spermatophyta</taxon>
        <taxon>Magnoliopsida</taxon>
        <taxon>Liliopsida</taxon>
        <taxon>Poales</taxon>
        <taxon>Poaceae</taxon>
        <taxon>PACMAD clade</taxon>
        <taxon>Panicoideae</taxon>
        <taxon>Andropogonodae</taxon>
        <taxon>Andropogoneae</taxon>
        <taxon>Tripsacinae</taxon>
        <taxon>Zea</taxon>
    </lineage>
</organism>
<feature type="compositionally biased region" description="Basic and acidic residues" evidence="1">
    <location>
        <begin position="16"/>
        <end position="25"/>
    </location>
</feature>
<dbReference type="ExpressionAtlas" id="B4FDF3">
    <property type="expression patterns" value="baseline and differential"/>
</dbReference>
<proteinExistence type="evidence at transcript level"/>
<dbReference type="AlphaFoldDB" id="B4FDF3"/>
<evidence type="ECO:0000313" key="2">
    <source>
        <dbReference type="EMBL" id="ACF80146.1"/>
    </source>
</evidence>
<accession>B4FDF3</accession>
<reference evidence="2" key="1">
    <citation type="journal article" date="2009" name="PLoS Genet.">
        <title>Sequencing, mapping, and analysis of 27,455 maize full-length cDNAs.</title>
        <authorList>
            <person name="Soderlund C."/>
            <person name="Descour A."/>
            <person name="Kudrna D."/>
            <person name="Bomhoff M."/>
            <person name="Boyd L."/>
            <person name="Currie J."/>
            <person name="Angelova A."/>
            <person name="Collura K."/>
            <person name="Wissotski M."/>
            <person name="Ashley E."/>
            <person name="Morrow D."/>
            <person name="Fernandes J."/>
            <person name="Walbot V."/>
            <person name="Yu Y."/>
        </authorList>
    </citation>
    <scope>NUCLEOTIDE SEQUENCE</scope>
    <source>
        <strain evidence="2">B73</strain>
    </source>
</reference>
<protein>
    <submittedName>
        <fullName evidence="2">Uncharacterized protein</fullName>
    </submittedName>
</protein>
<sequence length="62" mass="6447">MLGVSGSESEPEPDAEEHIALHGEVSDSEESSGASTVGSEDSFASAKNDDLESPVYFTDPES</sequence>
<evidence type="ECO:0000256" key="1">
    <source>
        <dbReference type="SAM" id="MobiDB-lite"/>
    </source>
</evidence>
<name>B4FDF3_MAIZE</name>
<feature type="region of interest" description="Disordered" evidence="1">
    <location>
        <begin position="1"/>
        <end position="62"/>
    </location>
</feature>